<feature type="compositionally biased region" description="Basic and acidic residues" evidence="9">
    <location>
        <begin position="477"/>
        <end position="486"/>
    </location>
</feature>
<sequence>MRLRDLLSQTSQPSTSNPREFLYAKDLQCPREWVAALEALLPVPLRHLGSLDLFRTLPKEVAPEVLMAYVGTRKSFSGFHRCFSGTVALNLLVESEGTGSGSICFGTDRHSQVQYDAYMEELGKSPHTDWANISIAQLKSAKFPIYVTSQEPGDLVVFPSTTAHQVWNTSSMVTKVVWNLMHYSSLASFFDYVQPVYQRQCHADTGRVPLIPLYALTRGSHNAEDESLLLDVFRQLIDDEDLGTEPTVPIKHIDPQGAVVECNFCGLTIWNRHLHCEECGDFDLCLTCFVSGRSCKHVADYAWAELLSRESCSKILQETRKPPRSTLPPRPKSSQQKTLGALAVAAVDARKQSVERLCHLCRDSHSTWKGLACSQCSAFFCFRGLHRHFDVDLIPLLRKTEPWICPKCSQFCNCRCCHFPQPYNSQDKPARPRIKPVDPRGRVMGFLDNVFDQKRGKRASAVAHSASPQSGQKRPRLLVDDDKVDPTPRGAYATFVNLGASETRAPETSKTRVPDIIQSQHPADPSSSRGLGPIGQLRISDLVEKHRPGEAGHDRSPVPSLTPEDGTFRRSREAASVPPVSDDVSIVELEEKLQKLGQHANGLLELSLVESHAALLEKIAQLQRQIDKRRKAEALFDNLDRDFPDLASIAREEARRRGL</sequence>
<dbReference type="Proteomes" id="UP000247233">
    <property type="component" value="Unassembled WGS sequence"/>
</dbReference>
<reference evidence="11 12" key="1">
    <citation type="submission" date="2016-12" db="EMBL/GenBank/DDBJ databases">
        <title>The genomes of Aspergillus section Nigri reveals drivers in fungal speciation.</title>
        <authorList>
            <consortium name="DOE Joint Genome Institute"/>
            <person name="Vesth T.C."/>
            <person name="Nybo J."/>
            <person name="Theobald S."/>
            <person name="Brandl J."/>
            <person name="Frisvad J.C."/>
            <person name="Nielsen K.F."/>
            <person name="Lyhne E.K."/>
            <person name="Kogle M.E."/>
            <person name="Kuo A."/>
            <person name="Riley R."/>
            <person name="Clum A."/>
            <person name="Nolan M."/>
            <person name="Lipzen A."/>
            <person name="Salamov A."/>
            <person name="Henrissat B."/>
            <person name="Wiebenga A."/>
            <person name="De Vries R.P."/>
            <person name="Grigoriev I.V."/>
            <person name="Mortensen U.H."/>
            <person name="Andersen M.R."/>
            <person name="Baker S.E."/>
        </authorList>
    </citation>
    <scope>NUCLEOTIDE SEQUENCE [LARGE SCALE GENOMIC DNA]</scope>
    <source>
        <strain evidence="11 12">CBS 117.55</strain>
    </source>
</reference>
<dbReference type="InterPro" id="IPR043145">
    <property type="entry name" value="Znf_ZZ_sf"/>
</dbReference>
<keyword evidence="2" id="KW-0479">Metal-binding</keyword>
<dbReference type="Gene3D" id="2.60.120.650">
    <property type="entry name" value="Cupin"/>
    <property type="match status" value="1"/>
</dbReference>
<dbReference type="InterPro" id="IPR000433">
    <property type="entry name" value="Znf_ZZ"/>
</dbReference>
<proteinExistence type="predicted"/>
<evidence type="ECO:0000256" key="7">
    <source>
        <dbReference type="ARBA" id="ARBA00023242"/>
    </source>
</evidence>
<protein>
    <recommendedName>
        <fullName evidence="10">JmjC domain-containing protein</fullName>
    </recommendedName>
</protein>
<dbReference type="GO" id="GO:0008270">
    <property type="term" value="F:zinc ion binding"/>
    <property type="evidence" value="ECO:0007669"/>
    <property type="project" value="UniProtKB-KW"/>
</dbReference>
<evidence type="ECO:0000313" key="11">
    <source>
        <dbReference type="EMBL" id="PWY92361.1"/>
    </source>
</evidence>
<keyword evidence="12" id="KW-1185">Reference proteome</keyword>
<feature type="compositionally biased region" description="Basic and acidic residues" evidence="9">
    <location>
        <begin position="504"/>
        <end position="513"/>
    </location>
</feature>
<evidence type="ECO:0000256" key="9">
    <source>
        <dbReference type="SAM" id="MobiDB-lite"/>
    </source>
</evidence>
<feature type="domain" description="JmjC" evidence="10">
    <location>
        <begin position="30"/>
        <end position="197"/>
    </location>
</feature>
<feature type="compositionally biased region" description="Polar residues" evidence="9">
    <location>
        <begin position="517"/>
        <end position="529"/>
    </location>
</feature>
<dbReference type="SUPFAM" id="SSF57850">
    <property type="entry name" value="RING/U-box"/>
    <property type="match status" value="1"/>
</dbReference>
<dbReference type="GO" id="GO:0005634">
    <property type="term" value="C:nucleus"/>
    <property type="evidence" value="ECO:0007669"/>
    <property type="project" value="UniProtKB-SubCell"/>
</dbReference>
<dbReference type="PROSITE" id="PS01357">
    <property type="entry name" value="ZF_ZZ_1"/>
    <property type="match status" value="1"/>
</dbReference>
<name>A0A317X2I3_9EURO</name>
<dbReference type="OrthoDB" id="298344at2759"/>
<keyword evidence="8" id="KW-0175">Coiled coil</keyword>
<evidence type="ECO:0000256" key="1">
    <source>
        <dbReference type="ARBA" id="ARBA00004123"/>
    </source>
</evidence>
<evidence type="ECO:0000256" key="5">
    <source>
        <dbReference type="ARBA" id="ARBA00023015"/>
    </source>
</evidence>
<dbReference type="EMBL" id="MSFL01000001">
    <property type="protein sequence ID" value="PWY92361.1"/>
    <property type="molecule type" value="Genomic_DNA"/>
</dbReference>
<organism evidence="11 12">
    <name type="scientific">Aspergillus heteromorphus CBS 117.55</name>
    <dbReference type="NCBI Taxonomy" id="1448321"/>
    <lineage>
        <taxon>Eukaryota</taxon>
        <taxon>Fungi</taxon>
        <taxon>Dikarya</taxon>
        <taxon>Ascomycota</taxon>
        <taxon>Pezizomycotina</taxon>
        <taxon>Eurotiomycetes</taxon>
        <taxon>Eurotiomycetidae</taxon>
        <taxon>Eurotiales</taxon>
        <taxon>Aspergillaceae</taxon>
        <taxon>Aspergillus</taxon>
        <taxon>Aspergillus subgen. Circumdati</taxon>
    </lineage>
</organism>
<comment type="subcellular location">
    <subcellularLocation>
        <location evidence="1">Nucleus</location>
    </subcellularLocation>
</comment>
<comment type="caution">
    <text evidence="11">The sequence shown here is derived from an EMBL/GenBank/DDBJ whole genome shotgun (WGS) entry which is preliminary data.</text>
</comment>
<dbReference type="SMART" id="SM00558">
    <property type="entry name" value="JmjC"/>
    <property type="match status" value="1"/>
</dbReference>
<keyword evidence="6" id="KW-0804">Transcription</keyword>
<evidence type="ECO:0000256" key="8">
    <source>
        <dbReference type="SAM" id="Coils"/>
    </source>
</evidence>
<evidence type="ECO:0000313" key="12">
    <source>
        <dbReference type="Proteomes" id="UP000247233"/>
    </source>
</evidence>
<keyword evidence="7" id="KW-0539">Nucleus</keyword>
<feature type="region of interest" description="Disordered" evidence="9">
    <location>
        <begin position="547"/>
        <end position="579"/>
    </location>
</feature>
<dbReference type="Gene3D" id="3.30.60.90">
    <property type="match status" value="1"/>
</dbReference>
<dbReference type="CDD" id="cd02249">
    <property type="entry name" value="ZZ"/>
    <property type="match status" value="1"/>
</dbReference>
<evidence type="ECO:0000259" key="10">
    <source>
        <dbReference type="PROSITE" id="PS51184"/>
    </source>
</evidence>
<dbReference type="Pfam" id="PF10497">
    <property type="entry name" value="zf-4CXXC_R1"/>
    <property type="match status" value="1"/>
</dbReference>
<dbReference type="RefSeq" id="XP_025404100.1">
    <property type="nucleotide sequence ID" value="XM_025548724.1"/>
</dbReference>
<dbReference type="GeneID" id="37070961"/>
<gene>
    <name evidence="11" type="ORF">BO70DRAFT_7893</name>
</gene>
<keyword evidence="5" id="KW-0805">Transcription regulation</keyword>
<dbReference type="Pfam" id="PF00569">
    <property type="entry name" value="ZZ"/>
    <property type="match status" value="1"/>
</dbReference>
<evidence type="ECO:0000256" key="3">
    <source>
        <dbReference type="ARBA" id="ARBA00022771"/>
    </source>
</evidence>
<feature type="region of interest" description="Disordered" evidence="9">
    <location>
        <begin position="457"/>
        <end position="486"/>
    </location>
</feature>
<keyword evidence="3" id="KW-0863">Zinc-finger</keyword>
<accession>A0A317X2I3</accession>
<dbReference type="PROSITE" id="PS51184">
    <property type="entry name" value="JMJC"/>
    <property type="match status" value="1"/>
</dbReference>
<evidence type="ECO:0000256" key="4">
    <source>
        <dbReference type="ARBA" id="ARBA00022833"/>
    </source>
</evidence>
<keyword evidence="4" id="KW-0862">Zinc</keyword>
<dbReference type="VEuPathDB" id="FungiDB:BO70DRAFT_7893"/>
<dbReference type="InterPro" id="IPR018866">
    <property type="entry name" value="Znf-4CXXC_R1"/>
</dbReference>
<dbReference type="SUPFAM" id="SSF51197">
    <property type="entry name" value="Clavaminate synthase-like"/>
    <property type="match status" value="1"/>
</dbReference>
<feature type="coiled-coil region" evidence="8">
    <location>
        <begin position="586"/>
        <end position="642"/>
    </location>
</feature>
<feature type="compositionally biased region" description="Basic and acidic residues" evidence="9">
    <location>
        <begin position="547"/>
        <end position="556"/>
    </location>
</feature>
<evidence type="ECO:0000256" key="6">
    <source>
        <dbReference type="ARBA" id="ARBA00023163"/>
    </source>
</evidence>
<dbReference type="AlphaFoldDB" id="A0A317X2I3"/>
<feature type="region of interest" description="Disordered" evidence="9">
    <location>
        <begin position="500"/>
        <end position="534"/>
    </location>
</feature>
<evidence type="ECO:0000256" key="2">
    <source>
        <dbReference type="ARBA" id="ARBA00022723"/>
    </source>
</evidence>
<dbReference type="InterPro" id="IPR003347">
    <property type="entry name" value="JmjC_dom"/>
</dbReference>